<comment type="caution">
    <text evidence="2">The sequence shown here is derived from an EMBL/GenBank/DDBJ whole genome shotgun (WGS) entry which is preliminary data.</text>
</comment>
<evidence type="ECO:0000313" key="2">
    <source>
        <dbReference type="EMBL" id="MCQ4839597.1"/>
    </source>
</evidence>
<organism evidence="2 3">
    <name type="scientific">Neglectibacter timonensis</name>
    <dbReference type="NCBI Taxonomy" id="1776382"/>
    <lineage>
        <taxon>Bacteria</taxon>
        <taxon>Bacillati</taxon>
        <taxon>Bacillota</taxon>
        <taxon>Clostridia</taxon>
        <taxon>Eubacteriales</taxon>
        <taxon>Oscillospiraceae</taxon>
        <taxon>Neglectibacter</taxon>
    </lineage>
</organism>
<evidence type="ECO:0000259" key="1">
    <source>
        <dbReference type="PROSITE" id="PS51819"/>
    </source>
</evidence>
<keyword evidence="3" id="KW-1185">Reference proteome</keyword>
<gene>
    <name evidence="2" type="ORF">NE695_06660</name>
</gene>
<dbReference type="RefSeq" id="WP_066864400.1">
    <property type="nucleotide sequence ID" value="NZ_CABKVV010000014.1"/>
</dbReference>
<dbReference type="GeneID" id="90532537"/>
<dbReference type="PROSITE" id="PS51819">
    <property type="entry name" value="VOC"/>
    <property type="match status" value="1"/>
</dbReference>
<dbReference type="Gene3D" id="3.10.180.10">
    <property type="entry name" value="2,3-Dihydroxybiphenyl 1,2-Dioxygenase, domain 1"/>
    <property type="match status" value="1"/>
</dbReference>
<evidence type="ECO:0000313" key="3">
    <source>
        <dbReference type="Proteomes" id="UP001524473"/>
    </source>
</evidence>
<accession>A0ABT1RY25</accession>
<dbReference type="InterPro" id="IPR029068">
    <property type="entry name" value="Glyas_Bleomycin-R_OHBP_Dase"/>
</dbReference>
<feature type="domain" description="VOC" evidence="1">
    <location>
        <begin position="2"/>
        <end position="113"/>
    </location>
</feature>
<dbReference type="Proteomes" id="UP001524473">
    <property type="component" value="Unassembled WGS sequence"/>
</dbReference>
<dbReference type="SUPFAM" id="SSF54593">
    <property type="entry name" value="Glyoxalase/Bleomycin resistance protein/Dihydroxybiphenyl dioxygenase"/>
    <property type="match status" value="1"/>
</dbReference>
<dbReference type="EMBL" id="JANFZH010000011">
    <property type="protein sequence ID" value="MCQ4839597.1"/>
    <property type="molecule type" value="Genomic_DNA"/>
</dbReference>
<name>A0ABT1RY25_9FIRM</name>
<proteinExistence type="predicted"/>
<protein>
    <submittedName>
        <fullName evidence="2">VOC family protein</fullName>
    </submittedName>
</protein>
<dbReference type="Pfam" id="PF00903">
    <property type="entry name" value="Glyoxalase"/>
    <property type="match status" value="1"/>
</dbReference>
<dbReference type="InterPro" id="IPR004360">
    <property type="entry name" value="Glyas_Fos-R_dOase_dom"/>
</dbReference>
<sequence length="118" mass="13620">MKIGEVSLSTNDVIRLANFYKMLFNIDNDSEDDIHQVILTEGTGFTIYNDGKRRENNSQHICLAFTVTDVDMEFERLKKLGVQIAEFPTLRPWGAKNMYFNDPDGNSIVFRSFPIEHN</sequence>
<reference evidence="2 3" key="1">
    <citation type="submission" date="2022-06" db="EMBL/GenBank/DDBJ databases">
        <title>Isolation of gut microbiota from human fecal samples.</title>
        <authorList>
            <person name="Pamer E.G."/>
            <person name="Barat B."/>
            <person name="Waligurski E."/>
            <person name="Medina S."/>
            <person name="Paddock L."/>
            <person name="Mostad J."/>
        </authorList>
    </citation>
    <scope>NUCLEOTIDE SEQUENCE [LARGE SCALE GENOMIC DNA]</scope>
    <source>
        <strain evidence="2 3">DFI.9.73</strain>
    </source>
</reference>
<dbReference type="InterPro" id="IPR037523">
    <property type="entry name" value="VOC_core"/>
</dbReference>